<name>A0ABN9RTD2_9DINO</name>
<evidence type="ECO:0000313" key="3">
    <source>
        <dbReference type="Proteomes" id="UP001189429"/>
    </source>
</evidence>
<protein>
    <submittedName>
        <fullName evidence="2">Uncharacterized protein</fullName>
    </submittedName>
</protein>
<gene>
    <name evidence="2" type="ORF">PCOR1329_LOCUS23444</name>
</gene>
<feature type="region of interest" description="Disordered" evidence="1">
    <location>
        <begin position="31"/>
        <end position="131"/>
    </location>
</feature>
<dbReference type="Proteomes" id="UP001189429">
    <property type="component" value="Unassembled WGS sequence"/>
</dbReference>
<feature type="compositionally biased region" description="Basic and acidic residues" evidence="1">
    <location>
        <begin position="118"/>
        <end position="131"/>
    </location>
</feature>
<keyword evidence="3" id="KW-1185">Reference proteome</keyword>
<accession>A0ABN9RTD2</accession>
<dbReference type="EMBL" id="CAUYUJ010007936">
    <property type="protein sequence ID" value="CAK0822399.1"/>
    <property type="molecule type" value="Genomic_DNA"/>
</dbReference>
<organism evidence="2 3">
    <name type="scientific">Prorocentrum cordatum</name>
    <dbReference type="NCBI Taxonomy" id="2364126"/>
    <lineage>
        <taxon>Eukaryota</taxon>
        <taxon>Sar</taxon>
        <taxon>Alveolata</taxon>
        <taxon>Dinophyceae</taxon>
        <taxon>Prorocentrales</taxon>
        <taxon>Prorocentraceae</taxon>
        <taxon>Prorocentrum</taxon>
    </lineage>
</organism>
<proteinExistence type="predicted"/>
<feature type="compositionally biased region" description="Basic and acidic residues" evidence="1">
    <location>
        <begin position="50"/>
        <end position="66"/>
    </location>
</feature>
<reference evidence="2" key="1">
    <citation type="submission" date="2023-10" db="EMBL/GenBank/DDBJ databases">
        <authorList>
            <person name="Chen Y."/>
            <person name="Shah S."/>
            <person name="Dougan E. K."/>
            <person name="Thang M."/>
            <person name="Chan C."/>
        </authorList>
    </citation>
    <scope>NUCLEOTIDE SEQUENCE [LARGE SCALE GENOMIC DNA]</scope>
</reference>
<feature type="compositionally biased region" description="Basic residues" evidence="1">
    <location>
        <begin position="67"/>
        <end position="76"/>
    </location>
</feature>
<evidence type="ECO:0000313" key="2">
    <source>
        <dbReference type="EMBL" id="CAK0822399.1"/>
    </source>
</evidence>
<feature type="compositionally biased region" description="Basic and acidic residues" evidence="1">
    <location>
        <begin position="31"/>
        <end position="43"/>
    </location>
</feature>
<sequence>MRGPSGQHLFESELCAGQCETCVTYSALAQKTEDRQPSRRGEEAAATCHAHSEEAAAPGRVHDAARHGQRRAHGARGRISGKAAAPFGRRRARLRRTAAPRRRRRARAQSPCPAGCPHVRDADEGEGSNRL</sequence>
<evidence type="ECO:0000256" key="1">
    <source>
        <dbReference type="SAM" id="MobiDB-lite"/>
    </source>
</evidence>
<feature type="compositionally biased region" description="Basic residues" evidence="1">
    <location>
        <begin position="88"/>
        <end position="107"/>
    </location>
</feature>
<comment type="caution">
    <text evidence="2">The sequence shown here is derived from an EMBL/GenBank/DDBJ whole genome shotgun (WGS) entry which is preliminary data.</text>
</comment>